<evidence type="ECO:0000313" key="18">
    <source>
        <dbReference type="Proteomes" id="UP001212841"/>
    </source>
</evidence>
<dbReference type="Proteomes" id="UP001212841">
    <property type="component" value="Unassembled WGS sequence"/>
</dbReference>
<dbReference type="GO" id="GO:0016459">
    <property type="term" value="C:myosin complex"/>
    <property type="evidence" value="ECO:0007669"/>
    <property type="project" value="UniProtKB-KW"/>
</dbReference>
<dbReference type="CDD" id="cd04190">
    <property type="entry name" value="Chitin_synth_C"/>
    <property type="match status" value="1"/>
</dbReference>
<evidence type="ECO:0000313" key="17">
    <source>
        <dbReference type="EMBL" id="KAJ3049453.1"/>
    </source>
</evidence>
<dbReference type="Pfam" id="PF00063">
    <property type="entry name" value="Myosin_head"/>
    <property type="match status" value="1"/>
</dbReference>
<feature type="domain" description="Myosin motor" evidence="15">
    <location>
        <begin position="6"/>
        <end position="587"/>
    </location>
</feature>
<keyword evidence="3" id="KW-1003">Cell membrane</keyword>
<dbReference type="InterPro" id="IPR004835">
    <property type="entry name" value="Chitin_synth"/>
</dbReference>
<dbReference type="PANTHER" id="PTHR22914">
    <property type="entry name" value="CHITIN SYNTHASE"/>
    <property type="match status" value="1"/>
</dbReference>
<feature type="transmembrane region" description="Helical" evidence="14">
    <location>
        <begin position="1669"/>
        <end position="1692"/>
    </location>
</feature>
<comment type="caution">
    <text evidence="17">The sequence shown here is derived from an EMBL/GenBank/DDBJ whole genome shotgun (WGS) entry which is preliminary data.</text>
</comment>
<keyword evidence="12" id="KW-0547">Nucleotide-binding</keyword>
<evidence type="ECO:0000256" key="2">
    <source>
        <dbReference type="ARBA" id="ARBA00012543"/>
    </source>
</evidence>
<keyword evidence="8 12" id="KW-0518">Myosin</keyword>
<dbReference type="SUPFAM" id="SSF53448">
    <property type="entry name" value="Nucleotide-diphospho-sugar transferases"/>
    <property type="match status" value="1"/>
</dbReference>
<keyword evidence="4" id="KW-0328">Glycosyltransferase</keyword>
<evidence type="ECO:0000256" key="8">
    <source>
        <dbReference type="ARBA" id="ARBA00023123"/>
    </source>
</evidence>
<keyword evidence="12" id="KW-0067">ATP-binding</keyword>
<dbReference type="GO" id="GO:0006031">
    <property type="term" value="P:chitin biosynthetic process"/>
    <property type="evidence" value="ECO:0007669"/>
    <property type="project" value="TreeGrafter"/>
</dbReference>
<gene>
    <name evidence="17" type="ORF">HK097_009553</name>
</gene>
<evidence type="ECO:0000256" key="14">
    <source>
        <dbReference type="SAM" id="Phobius"/>
    </source>
</evidence>
<evidence type="ECO:0000256" key="12">
    <source>
        <dbReference type="PROSITE-ProRule" id="PRU00782"/>
    </source>
</evidence>
<dbReference type="PANTHER" id="PTHR22914:SF13">
    <property type="entry name" value="CHITIN SYNTHASE"/>
    <property type="match status" value="1"/>
</dbReference>
<evidence type="ECO:0000259" key="16">
    <source>
        <dbReference type="PROSITE" id="PS51998"/>
    </source>
</evidence>
<evidence type="ECO:0000256" key="1">
    <source>
        <dbReference type="ARBA" id="ARBA00004651"/>
    </source>
</evidence>
<dbReference type="GO" id="GO:0004100">
    <property type="term" value="F:chitin synthase activity"/>
    <property type="evidence" value="ECO:0007669"/>
    <property type="project" value="UniProtKB-EC"/>
</dbReference>
<evidence type="ECO:0000256" key="4">
    <source>
        <dbReference type="ARBA" id="ARBA00022676"/>
    </source>
</evidence>
<dbReference type="SMART" id="SM00242">
    <property type="entry name" value="MYSc"/>
    <property type="match status" value="1"/>
</dbReference>
<feature type="transmembrane region" description="Helical" evidence="14">
    <location>
        <begin position="1218"/>
        <end position="1237"/>
    </location>
</feature>
<dbReference type="GO" id="GO:0005886">
    <property type="term" value="C:plasma membrane"/>
    <property type="evidence" value="ECO:0007669"/>
    <property type="project" value="UniProtKB-SubCell"/>
</dbReference>
<keyword evidence="5" id="KW-0808">Transferase</keyword>
<dbReference type="EC" id="2.4.1.16" evidence="2"/>
<evidence type="ECO:0000256" key="10">
    <source>
        <dbReference type="ARBA" id="ARBA00023175"/>
    </source>
</evidence>
<dbReference type="Gene3D" id="1.10.10.60">
    <property type="entry name" value="Homeodomain-like"/>
    <property type="match status" value="1"/>
</dbReference>
<feature type="region of interest" description="Disordered" evidence="13">
    <location>
        <begin position="628"/>
        <end position="652"/>
    </location>
</feature>
<keyword evidence="11" id="KW-0325">Glycoprotein</keyword>
<feature type="compositionally biased region" description="Low complexity" evidence="13">
    <location>
        <begin position="269"/>
        <end position="283"/>
    </location>
</feature>
<organism evidence="17 18">
    <name type="scientific">Rhizophlyctis rosea</name>
    <dbReference type="NCBI Taxonomy" id="64517"/>
    <lineage>
        <taxon>Eukaryota</taxon>
        <taxon>Fungi</taxon>
        <taxon>Fungi incertae sedis</taxon>
        <taxon>Chytridiomycota</taxon>
        <taxon>Chytridiomycota incertae sedis</taxon>
        <taxon>Chytridiomycetes</taxon>
        <taxon>Rhizophlyctidales</taxon>
        <taxon>Rhizophlyctidaceae</taxon>
        <taxon>Rhizophlyctis</taxon>
    </lineage>
</organism>
<evidence type="ECO:0000256" key="3">
    <source>
        <dbReference type="ARBA" id="ARBA00022475"/>
    </source>
</evidence>
<keyword evidence="9 14" id="KW-0472">Membrane</keyword>
<dbReference type="EMBL" id="JADGJD010000642">
    <property type="protein sequence ID" value="KAJ3049453.1"/>
    <property type="molecule type" value="Genomic_DNA"/>
</dbReference>
<feature type="compositionally biased region" description="Polar residues" evidence="13">
    <location>
        <begin position="242"/>
        <end position="255"/>
    </location>
</feature>
<dbReference type="GO" id="GO:0005524">
    <property type="term" value="F:ATP binding"/>
    <property type="evidence" value="ECO:0007669"/>
    <property type="project" value="UniProtKB-UniRule"/>
</dbReference>
<feature type="domain" description="DEK-C" evidence="16">
    <location>
        <begin position="1806"/>
        <end position="1861"/>
    </location>
</feature>
<feature type="transmembrane region" description="Helical" evidence="14">
    <location>
        <begin position="1644"/>
        <end position="1662"/>
    </location>
</feature>
<dbReference type="GO" id="GO:0003779">
    <property type="term" value="F:actin binding"/>
    <property type="evidence" value="ECO:0007669"/>
    <property type="project" value="UniProtKB-KW"/>
</dbReference>
<dbReference type="InterPro" id="IPR001609">
    <property type="entry name" value="Myosin_head_motor_dom-like"/>
</dbReference>
<comment type="similarity">
    <text evidence="12">Belongs to the TRAFAC class myosin-kinesin ATPase superfamily. Myosin family.</text>
</comment>
<comment type="caution">
    <text evidence="12">Lacks conserved residue(s) required for the propagation of feature annotation.</text>
</comment>
<evidence type="ECO:0000256" key="9">
    <source>
        <dbReference type="ARBA" id="ARBA00023136"/>
    </source>
</evidence>
<sequence>MYSNNHKNLALLSGGKITSDTVVAHLQKRFDRGSYYTRCGHDTVVAIGVEGSAGKADNIDDEVFDTYTRIARDKQATDAGAHVAELAARAFTAMRRDEEDQSIICSGEPGSGKSESRKILLRQLVNLSKTAKKKSRVLSGALKMEAVLESFAHASLPSSPNASRYGRYTEYQYDESSKMIGVKLLDFLFDKHRISSGWEMPEGERNFNIFYQLLAGLPPTDREKLHLHDASSFYYLGGSTPKSTLSRRNSKSNGTLGRKGTLGRSATLTRPSLSRPKSTTTSKTTLEDATNFTILEDHLTSLGIGRRTRTELYQVLSGILHLGNLSFSDDPDKPQESCTVKNIDTLNIAASLLGVSPTALETTLTYRTKVVHREVCSIFLNASSAEDQRDSLARALYSGVWSWVVEHLNKRLCRDEKVVESFISLIDFPGVGGNSPNSHTFDSFLNNFANESIMRFVQSRRFSRAFAELREEEVDIPNLKGPDNTSTIELLSGSGWAKSDGILPLILQQSLLKEHERTPGKLGTTLNANLSTNTRFITSRKCHSLPPSDLEVFGVRHYFGAVEYDPGEFVEKNLEALDTDFVSLFRGADGAGGQKPSDNAFAAHLFSKRVGVESETLVRRGGVVVSARQRSGPMRSPSVKGRKSVGGVKTDPVETEGRKTVLGGFVKALDEMIETVGMTRCWSVVCVRAVDAGAGGGSLKFDPEGVRRQVELLGVPALASLRAKADVVSRGVGYDDFVERFGSVMGFNGGGREAVERFVEEQGWMGGNEVAFGRGKVFLSDRRWDWVFRAVEEREEDEVIDVGRGGEKWKRESGESIDAPMSTTSRTNLMALGGAPAVLDRSFSDLEEGSDAESHYGSEFSYAGGRGRREESSLALGRVSKSNVESIDVELGRVGEKGVGLGGVPKRRETVAAVRRITGARRAWVCCTWALTWWIPSPFLSWCGKMKRPDIRMAWREKVALCIVIFLMCAALLFFIIGLNFVVCPSKPIRTLDEIAGMGNGGEEPWVAAYGKYYYVQHLKDVHTRSWGTGSSPLIQSYEWQNFFGADVSGLFYRQDEWGRYCEGFQRPQSGWDNINPTAKDALPWRPRPANAKYAHRGNSTDGTPQPYVAALNEYAKGRVGWSRERIKGMSSATEVYFTIFNNVYYFSTYFTIQNQPFDRNLVEAFQTNNGGDATSAYLAFRSTNRDLATRTLTCMNTMFYIGTIDDRNTIACQFTNWILVVASIILVAVIGVKFLAALQFRRKQDPEEHDKFVICLVTAYTEGAESLAQTIDSIADLKYDDKRKLIFVVSDGMIIGSGNDRPTPRIVLDILGVDPNYDPEPRPYQSLGEGAKQFNMAKVYSGLYEIRGRQVPFVVVVKIGGPSERAKPGNRGKRDSQLVLMRYLNRVHFNSEMTPLELEIFGTMRDVIGVHPSFYEYVLMVDADTVLESFALNRMVSSMVHDQKVMGLCGETRLTNEKTTWVSMIQVYEYFISHHLAKAFESLFGTVTCLPGCFCMYRIRTAGSNVPLLVAPGVLKDYEENCVDTLHMKNLLHLGEDRYLTTLMLKHFPQMKTAFTSDAKCYTSAPETWSVLLSQRRRWINSTVHNLLELTTLSELCGFCCFSMRFVIMLDLFATFVAPATVVYIVYLIYALATGLQAEFPKFSIILLCAIYLFQAVIFVLRRQWQHIGWMIVYLLAIPFFSFYIPIYAFWHFDDFSWGNTRVVVGEGKKTVYVNEEAFDPATVPLKKWQDYEAETATSSQYRTTTSEDDEDARSLMSATDTQYSRRGPVNGSVYNDSVYGDPSASPGAYPSPPGVARGSVMMMGPTETELVGEIRVMIANGNLMTMTKKQIREALQARFGIDLRGRRDVVNGLVDQVLREMGATRL</sequence>
<keyword evidence="6 14" id="KW-0812">Transmembrane</keyword>
<evidence type="ECO:0000256" key="6">
    <source>
        <dbReference type="ARBA" id="ARBA00022692"/>
    </source>
</evidence>
<dbReference type="InterPro" id="IPR027417">
    <property type="entry name" value="P-loop_NTPase"/>
</dbReference>
<dbReference type="Pfam" id="PF03142">
    <property type="entry name" value="Chitin_synth_2"/>
    <property type="match status" value="1"/>
</dbReference>
<dbReference type="SUPFAM" id="SSF52540">
    <property type="entry name" value="P-loop containing nucleoside triphosphate hydrolases"/>
    <property type="match status" value="1"/>
</dbReference>
<evidence type="ECO:0000259" key="15">
    <source>
        <dbReference type="PROSITE" id="PS51456"/>
    </source>
</evidence>
<dbReference type="Gene3D" id="1.20.120.720">
    <property type="entry name" value="Myosin VI head, motor domain, U50 subdomain"/>
    <property type="match status" value="1"/>
</dbReference>
<keyword evidence="12" id="KW-0009">Actin-binding</keyword>
<dbReference type="PRINTS" id="PR00193">
    <property type="entry name" value="MYOSINHEAVY"/>
</dbReference>
<keyword evidence="10 12" id="KW-0505">Motor protein</keyword>
<evidence type="ECO:0000256" key="13">
    <source>
        <dbReference type="SAM" id="MobiDB-lite"/>
    </source>
</evidence>
<keyword evidence="18" id="KW-1185">Reference proteome</keyword>
<feature type="transmembrane region" description="Helical" evidence="14">
    <location>
        <begin position="1613"/>
        <end position="1632"/>
    </location>
</feature>
<dbReference type="GO" id="GO:0003774">
    <property type="term" value="F:cytoskeletal motor activity"/>
    <property type="evidence" value="ECO:0007669"/>
    <property type="project" value="UniProtKB-UniRule"/>
</dbReference>
<reference evidence="17" key="1">
    <citation type="submission" date="2020-05" db="EMBL/GenBank/DDBJ databases">
        <title>Phylogenomic resolution of chytrid fungi.</title>
        <authorList>
            <person name="Stajich J.E."/>
            <person name="Amses K."/>
            <person name="Simmons R."/>
            <person name="Seto K."/>
            <person name="Myers J."/>
            <person name="Bonds A."/>
            <person name="Quandt C.A."/>
            <person name="Barry K."/>
            <person name="Liu P."/>
            <person name="Grigoriev I."/>
            <person name="Longcore J.E."/>
            <person name="James T.Y."/>
        </authorList>
    </citation>
    <scope>NUCLEOTIDE SEQUENCE</scope>
    <source>
        <strain evidence="17">JEL0318</strain>
    </source>
</reference>
<feature type="transmembrane region" description="Helical" evidence="14">
    <location>
        <begin position="960"/>
        <end position="983"/>
    </location>
</feature>
<dbReference type="GO" id="GO:0030428">
    <property type="term" value="C:cell septum"/>
    <property type="evidence" value="ECO:0007669"/>
    <property type="project" value="TreeGrafter"/>
</dbReference>
<proteinExistence type="inferred from homology"/>
<dbReference type="PROSITE" id="PS51998">
    <property type="entry name" value="DEK_C"/>
    <property type="match status" value="1"/>
</dbReference>
<dbReference type="Pfam" id="PF08766">
    <property type="entry name" value="DEK_C"/>
    <property type="match status" value="1"/>
</dbReference>
<protein>
    <recommendedName>
        <fullName evidence="2">chitin synthase</fullName>
        <ecNumber evidence="2">2.4.1.16</ecNumber>
    </recommendedName>
</protein>
<dbReference type="PROSITE" id="PS51456">
    <property type="entry name" value="MYOSIN_MOTOR"/>
    <property type="match status" value="1"/>
</dbReference>
<dbReference type="InterPro" id="IPR036961">
    <property type="entry name" value="Kinesin_motor_dom_sf"/>
</dbReference>
<evidence type="ECO:0000256" key="7">
    <source>
        <dbReference type="ARBA" id="ARBA00022989"/>
    </source>
</evidence>
<feature type="region of interest" description="Disordered" evidence="13">
    <location>
        <begin position="242"/>
        <end position="283"/>
    </location>
</feature>
<evidence type="ECO:0000256" key="5">
    <source>
        <dbReference type="ARBA" id="ARBA00022679"/>
    </source>
</evidence>
<dbReference type="InterPro" id="IPR014876">
    <property type="entry name" value="DEK_C"/>
</dbReference>
<dbReference type="GO" id="GO:0031505">
    <property type="term" value="P:fungal-type cell wall organization"/>
    <property type="evidence" value="ECO:0007669"/>
    <property type="project" value="TreeGrafter"/>
</dbReference>
<keyword evidence="7 14" id="KW-1133">Transmembrane helix</keyword>
<feature type="binding site" evidence="12">
    <location>
        <begin position="107"/>
        <end position="114"/>
    </location>
    <ligand>
        <name>ATP</name>
        <dbReference type="ChEBI" id="CHEBI:30616"/>
    </ligand>
</feature>
<comment type="subcellular location">
    <subcellularLocation>
        <location evidence="1">Cell membrane</location>
        <topology evidence="1">Multi-pass membrane protein</topology>
    </subcellularLocation>
</comment>
<feature type="region of interest" description="Disordered" evidence="13">
    <location>
        <begin position="1739"/>
        <end position="1772"/>
    </location>
</feature>
<dbReference type="InterPro" id="IPR029044">
    <property type="entry name" value="Nucleotide-diphossugar_trans"/>
</dbReference>
<accession>A0AAD5SAD0</accession>
<dbReference type="Gene3D" id="3.40.850.10">
    <property type="entry name" value="Kinesin motor domain"/>
    <property type="match status" value="1"/>
</dbReference>
<dbReference type="Gene3D" id="1.20.58.530">
    <property type="match status" value="1"/>
</dbReference>
<name>A0AAD5SAD0_9FUNG</name>
<evidence type="ECO:0000256" key="11">
    <source>
        <dbReference type="ARBA" id="ARBA00023180"/>
    </source>
</evidence>
<dbReference type="SUPFAM" id="SSF109715">
    <property type="entry name" value="DEK C-terminal domain"/>
    <property type="match status" value="1"/>
</dbReference>